<evidence type="ECO:0000313" key="1">
    <source>
        <dbReference type="EMBL" id="ATW62946.1"/>
    </source>
</evidence>
<name>A0A2H4PJ16_9CAUD</name>
<evidence type="ECO:0000313" key="2">
    <source>
        <dbReference type="Proteomes" id="UP000241216"/>
    </source>
</evidence>
<dbReference type="EMBL" id="MG324354">
    <property type="protein sequence ID" value="ATW62946.1"/>
    <property type="molecule type" value="Genomic_DNA"/>
</dbReference>
<keyword evidence="2" id="KW-1185">Reference proteome</keyword>
<dbReference type="Proteomes" id="UP000241216">
    <property type="component" value="Segment"/>
</dbReference>
<reference evidence="2" key="1">
    <citation type="submission" date="2017-10" db="EMBL/GenBank/DDBJ databases">
        <title>Complete nucleotide sequences and annotations of phi673 and phi674, two new lytic phages of Corynebacterium glutamicum ATCC 13032.</title>
        <authorList>
            <person name="Yomantas Y.A.V."/>
            <person name="Abalakina E.G."/>
            <person name="Lobanova J.S."/>
            <person name="Mamontov V.T.A."/>
            <person name="Stoynova N.V."/>
            <person name="Mashko S.V."/>
        </authorList>
    </citation>
    <scope>NUCLEOTIDE SEQUENCE [LARGE SCALE GENOMIC DNA]</scope>
</reference>
<sequence length="94" mass="10569">MNYTYRHMLRAVHALQLDGAFNIVACKPLRETITAITTERLAVDFYIERDWVDGTTTVLWTSGTEHSDGVVVESENQVITDLDAQIGKLRKATS</sequence>
<protein>
    <submittedName>
        <fullName evidence="1">Uncharacterized protein</fullName>
    </submittedName>
</protein>
<gene>
    <name evidence="1" type="ORF">phi674_gp28</name>
</gene>
<dbReference type="OrthoDB" id="37991at10239"/>
<organism evidence="1 2">
    <name type="scientific">Corynebacterium phage phi674</name>
    <dbReference type="NCBI Taxonomy" id="2052822"/>
    <lineage>
        <taxon>Viruses</taxon>
        <taxon>Duplodnaviria</taxon>
        <taxon>Heunggongvirae</taxon>
        <taxon>Uroviricota</taxon>
        <taxon>Caudoviricetes</taxon>
        <taxon>Ikedavirus</taxon>
        <taxon>Ikedavirus phi674</taxon>
    </lineage>
</organism>
<proteinExistence type="predicted"/>
<accession>A0A2H4PJ16</accession>